<sequence length="684" mass="77434">MFNGIALIEKYRAEFYAIALFFLLTCLFFLPIVLAPNSSMMGTFGDPCLAMRTPFLLEYNMRNGVNSTRSNLVNAPFGVDISQLGLFLPFTFLIFLPLSMLTTQLFAYNLIIFSGPFLGAIVAFFLARHFIKSKPACFLSGLIYGFSPFVLVRSTATLNIAQTAWIALFVLALFRFDEKRNSSNAIVLAVTLALTGFFSHYYLFFSVLFLAIFYLYRAIIHRNELMPRARKAVQSPVQFLRETRHFILALIVFLLIFSLTILPLITTMANQSDADLFKSALGGRTNMMNIVYLSAWPTHFVTPPVYHPLFGSTLLPIVQSSLVGMNFIGATVYVGLTAIALALVAIFKRKNQSTLDFFLFALMAVFILAIGPFVRYISIFGVPLAVAPLALALYSRYKGKKLIQYFFTATFFGLIFFPLLYPVMPLFQDFAVQATGIPQLKDAPLTEVIEHLEKYDYLPIPMPSFFIFRAVPFFRAYARLTVLLMLCLAVLAGFGAEFLLERVRGANKKSLLTIAFAALILLEFANFPPYPATDVSETPPVYEWLAEQPGDFIVAEYPLEWNNFYVFYQLKHKKPLLNGQYSVDFQELEPRIRDLSQDETLSILAGLGVKYVITHNMALFDLVPDSLPDKVTMLRWMSNTPSFDFTEQFESNYPAGFQGVKLIKRFEDSTVYEITAEPKHFSFD</sequence>
<feature type="transmembrane region" description="Helical" evidence="1">
    <location>
        <begin position="151"/>
        <end position="174"/>
    </location>
</feature>
<feature type="transmembrane region" description="Helical" evidence="1">
    <location>
        <begin position="105"/>
        <end position="131"/>
    </location>
</feature>
<gene>
    <name evidence="2" type="ORF">JW744_04790</name>
</gene>
<feature type="transmembrane region" description="Helical" evidence="1">
    <location>
        <begin position="376"/>
        <end position="395"/>
    </location>
</feature>
<reference evidence="2" key="1">
    <citation type="submission" date="2021-01" db="EMBL/GenBank/DDBJ databases">
        <title>Active Sulfur Cycling in an Early Earth Analoge.</title>
        <authorList>
            <person name="Hahn C.R."/>
            <person name="Youssef N.H."/>
            <person name="Elshahed M."/>
        </authorList>
    </citation>
    <scope>NUCLEOTIDE SEQUENCE</scope>
    <source>
        <strain evidence="2">Zod_Metabat.1151</strain>
    </source>
</reference>
<dbReference type="AlphaFoldDB" id="A0A939C7K6"/>
<feature type="transmembrane region" description="Helical" evidence="1">
    <location>
        <begin position="81"/>
        <end position="98"/>
    </location>
</feature>
<feature type="transmembrane region" description="Helical" evidence="1">
    <location>
        <begin position="327"/>
        <end position="347"/>
    </location>
</feature>
<keyword evidence="1" id="KW-0812">Transmembrane</keyword>
<name>A0A939C7K6_9ARCH</name>
<feature type="transmembrane region" description="Helical" evidence="1">
    <location>
        <begin position="15"/>
        <end position="34"/>
    </location>
</feature>
<feature type="transmembrane region" description="Helical" evidence="1">
    <location>
        <begin position="476"/>
        <end position="499"/>
    </location>
</feature>
<proteinExistence type="predicted"/>
<evidence type="ECO:0000313" key="2">
    <source>
        <dbReference type="EMBL" id="MBN2067759.1"/>
    </source>
</evidence>
<protein>
    <submittedName>
        <fullName evidence="2">Uncharacterized protein</fullName>
    </submittedName>
</protein>
<feature type="transmembrane region" description="Helical" evidence="1">
    <location>
        <begin position="246"/>
        <end position="269"/>
    </location>
</feature>
<feature type="transmembrane region" description="Helical" evidence="1">
    <location>
        <begin position="354"/>
        <end position="370"/>
    </location>
</feature>
<dbReference type="Proteomes" id="UP000809243">
    <property type="component" value="Unassembled WGS sequence"/>
</dbReference>
<keyword evidence="1" id="KW-0472">Membrane</keyword>
<feature type="transmembrane region" description="Helical" evidence="1">
    <location>
        <begin position="402"/>
        <end position="421"/>
    </location>
</feature>
<evidence type="ECO:0000313" key="3">
    <source>
        <dbReference type="Proteomes" id="UP000809243"/>
    </source>
</evidence>
<feature type="transmembrane region" description="Helical" evidence="1">
    <location>
        <begin position="186"/>
        <end position="216"/>
    </location>
</feature>
<accession>A0A939C7K6</accession>
<dbReference type="EMBL" id="JAFGDB010000081">
    <property type="protein sequence ID" value="MBN2067759.1"/>
    <property type="molecule type" value="Genomic_DNA"/>
</dbReference>
<organism evidence="2 3">
    <name type="scientific">Candidatus Iainarchaeum sp</name>
    <dbReference type="NCBI Taxonomy" id="3101447"/>
    <lineage>
        <taxon>Archaea</taxon>
        <taxon>Candidatus Iainarchaeota</taxon>
        <taxon>Candidatus Iainarchaeia</taxon>
        <taxon>Candidatus Iainarchaeales</taxon>
        <taxon>Candidatus Iainarchaeaceae</taxon>
        <taxon>Candidatus Iainarchaeum</taxon>
    </lineage>
</organism>
<comment type="caution">
    <text evidence="2">The sequence shown here is derived from an EMBL/GenBank/DDBJ whole genome shotgun (WGS) entry which is preliminary data.</text>
</comment>
<keyword evidence="1" id="KW-1133">Transmembrane helix</keyword>
<evidence type="ECO:0000256" key="1">
    <source>
        <dbReference type="SAM" id="Phobius"/>
    </source>
</evidence>